<feature type="region of interest" description="Disordered" evidence="12">
    <location>
        <begin position="1160"/>
        <end position="1185"/>
    </location>
</feature>
<feature type="region of interest" description="Disordered" evidence="12">
    <location>
        <begin position="1334"/>
        <end position="1393"/>
    </location>
</feature>
<dbReference type="PRINTS" id="PR00380">
    <property type="entry name" value="KINESINHEAVY"/>
</dbReference>
<evidence type="ECO:0000256" key="3">
    <source>
        <dbReference type="ARBA" id="ARBA00022490"/>
    </source>
</evidence>
<dbReference type="GO" id="GO:0008017">
    <property type="term" value="F:microtubule binding"/>
    <property type="evidence" value="ECO:0007669"/>
    <property type="project" value="InterPro"/>
</dbReference>
<keyword evidence="15" id="KW-1185">Reference proteome</keyword>
<organism evidence="14 15">
    <name type="scientific">Ceratodon purpureus</name>
    <name type="common">Fire moss</name>
    <name type="synonym">Dicranum purpureum</name>
    <dbReference type="NCBI Taxonomy" id="3225"/>
    <lineage>
        <taxon>Eukaryota</taxon>
        <taxon>Viridiplantae</taxon>
        <taxon>Streptophyta</taxon>
        <taxon>Embryophyta</taxon>
        <taxon>Bryophyta</taxon>
        <taxon>Bryophytina</taxon>
        <taxon>Bryopsida</taxon>
        <taxon>Dicranidae</taxon>
        <taxon>Pseudoditrichales</taxon>
        <taxon>Ditrichaceae</taxon>
        <taxon>Ceratodon</taxon>
    </lineage>
</organism>
<evidence type="ECO:0000256" key="9">
    <source>
        <dbReference type="ARBA" id="ARBA00061175"/>
    </source>
</evidence>
<dbReference type="GO" id="GO:0005737">
    <property type="term" value="C:cytoplasm"/>
    <property type="evidence" value="ECO:0007669"/>
    <property type="project" value="UniProtKB-SubCell"/>
</dbReference>
<dbReference type="PANTHER" id="PTHR47969">
    <property type="entry name" value="CHROMOSOME-ASSOCIATED KINESIN KIF4A-RELATED"/>
    <property type="match status" value="1"/>
</dbReference>
<evidence type="ECO:0000256" key="11">
    <source>
        <dbReference type="SAM" id="Coils"/>
    </source>
</evidence>
<dbReference type="FunFam" id="3.40.850.10:FF:000032">
    <property type="entry name" value="kinesin-like protein KIN-4A isoform X1"/>
    <property type="match status" value="1"/>
</dbReference>
<feature type="coiled-coil region" evidence="11">
    <location>
        <begin position="589"/>
        <end position="723"/>
    </location>
</feature>
<dbReference type="InterPro" id="IPR001752">
    <property type="entry name" value="Kinesin_motor_dom"/>
</dbReference>
<name>A0A8T0J4Z2_CERPU</name>
<feature type="compositionally biased region" description="Polar residues" evidence="12">
    <location>
        <begin position="1657"/>
        <end position="1666"/>
    </location>
</feature>
<evidence type="ECO:0000256" key="2">
    <source>
        <dbReference type="ARBA" id="ARBA00011738"/>
    </source>
</evidence>
<dbReference type="InterPro" id="IPR019821">
    <property type="entry name" value="Kinesin_motor_CS"/>
</dbReference>
<protein>
    <recommendedName>
        <fullName evidence="13">Kinesin motor domain-containing protein</fullName>
    </recommendedName>
</protein>
<dbReference type="Pfam" id="PF25764">
    <property type="entry name" value="KIF21A_4th"/>
    <property type="match status" value="1"/>
</dbReference>
<feature type="compositionally biased region" description="Low complexity" evidence="12">
    <location>
        <begin position="12"/>
        <end position="21"/>
    </location>
</feature>
<dbReference type="GO" id="GO:0005875">
    <property type="term" value="C:microtubule associated complex"/>
    <property type="evidence" value="ECO:0007669"/>
    <property type="project" value="TreeGrafter"/>
</dbReference>
<dbReference type="GO" id="GO:0007052">
    <property type="term" value="P:mitotic spindle organization"/>
    <property type="evidence" value="ECO:0007669"/>
    <property type="project" value="TreeGrafter"/>
</dbReference>
<evidence type="ECO:0000256" key="6">
    <source>
        <dbReference type="ARBA" id="ARBA00023054"/>
    </source>
</evidence>
<keyword evidence="3" id="KW-0963">Cytoplasm</keyword>
<gene>
    <name evidence="14" type="ORF">KC19_1G052000</name>
</gene>
<evidence type="ECO:0000256" key="10">
    <source>
        <dbReference type="PROSITE-ProRule" id="PRU00283"/>
    </source>
</evidence>
<evidence type="ECO:0000256" key="1">
    <source>
        <dbReference type="ARBA" id="ARBA00004496"/>
    </source>
</evidence>
<feature type="region of interest" description="Disordered" evidence="12">
    <location>
        <begin position="1"/>
        <end position="26"/>
    </location>
</feature>
<feature type="region of interest" description="Disordered" evidence="12">
    <location>
        <begin position="1417"/>
        <end position="1602"/>
    </location>
</feature>
<feature type="compositionally biased region" description="Basic and acidic residues" evidence="12">
    <location>
        <begin position="844"/>
        <end position="870"/>
    </location>
</feature>
<dbReference type="PANTHER" id="PTHR47969:SF15">
    <property type="entry name" value="CHROMOSOME-ASSOCIATED KINESIN KIF4A-RELATED"/>
    <property type="match status" value="1"/>
</dbReference>
<keyword evidence="6 11" id="KW-0175">Coiled coil</keyword>
<dbReference type="GO" id="GO:0005524">
    <property type="term" value="F:ATP binding"/>
    <property type="evidence" value="ECO:0007669"/>
    <property type="project" value="UniProtKB-UniRule"/>
</dbReference>
<dbReference type="Proteomes" id="UP000822688">
    <property type="component" value="Chromosome 1"/>
</dbReference>
<keyword evidence="5 10" id="KW-0067">ATP-binding</keyword>
<feature type="compositionally biased region" description="Basic and acidic residues" evidence="12">
    <location>
        <begin position="1044"/>
        <end position="1065"/>
    </location>
</feature>
<feature type="compositionally biased region" description="Polar residues" evidence="12">
    <location>
        <begin position="1444"/>
        <end position="1466"/>
    </location>
</feature>
<dbReference type="CDD" id="cd01372">
    <property type="entry name" value="KISc_KIF4"/>
    <property type="match status" value="1"/>
</dbReference>
<feature type="region of interest" description="Disordered" evidence="12">
    <location>
        <begin position="1249"/>
        <end position="1322"/>
    </location>
</feature>
<feature type="compositionally biased region" description="Pro residues" evidence="12">
    <location>
        <begin position="1550"/>
        <end position="1559"/>
    </location>
</feature>
<keyword evidence="7 10" id="KW-0505">Motor protein</keyword>
<dbReference type="GO" id="GO:0051231">
    <property type="term" value="P:spindle elongation"/>
    <property type="evidence" value="ECO:0007669"/>
    <property type="project" value="TreeGrafter"/>
</dbReference>
<keyword evidence="8" id="KW-0961">Cell wall biogenesis/degradation</keyword>
<dbReference type="InterPro" id="IPR036961">
    <property type="entry name" value="Kinesin_motor_dom_sf"/>
</dbReference>
<feature type="compositionally biased region" description="Low complexity" evidence="12">
    <location>
        <begin position="1518"/>
        <end position="1531"/>
    </location>
</feature>
<feature type="domain" description="Kinesin motor" evidence="13">
    <location>
        <begin position="33"/>
        <end position="398"/>
    </location>
</feature>
<dbReference type="GO" id="GO:0007018">
    <property type="term" value="P:microtubule-based movement"/>
    <property type="evidence" value="ECO:0007669"/>
    <property type="project" value="InterPro"/>
</dbReference>
<evidence type="ECO:0000256" key="4">
    <source>
        <dbReference type="ARBA" id="ARBA00022741"/>
    </source>
</evidence>
<evidence type="ECO:0000256" key="7">
    <source>
        <dbReference type="ARBA" id="ARBA00023175"/>
    </source>
</evidence>
<feature type="region of interest" description="Disordered" evidence="12">
    <location>
        <begin position="1635"/>
        <end position="1754"/>
    </location>
</feature>
<dbReference type="EMBL" id="CM026421">
    <property type="protein sequence ID" value="KAG0589833.1"/>
    <property type="molecule type" value="Genomic_DNA"/>
</dbReference>
<sequence>MCETMERNNGHDSGSSDGSGSLNTSMDKEATQAVQVALNVRPLITQERIQGCKDCILVVPREPQVQIGSHSFTFDHVFGTGGTPLSSIFERCVAPLVEGLFHGYNATVLAYGQTGSGKTYTMGTAYTVGGSSEGVIPKVMETIFKKIETLKASSDFQLRVSFIEILKEEVHDLLDLSPTSAEPPTSNGANGMAFGGGLKTGATVKPPIQIRETGNGGITLAGVTETEVTTLEEMAACLEQGSLCRATGSTNMNSSSSRSHAIFTITVEQRRRWDLPAASMGVLDDSSDDYLCAKLHLVDLAGSERAKRTGADGMRFKEGVHINKGLLALGNVISALGDDKKRKEGGHVPYRDSKLTRLLQDSLGGNSRTVMIACVSPADSNAEETLNTLKYANRARNIQNKPTVNRDPMAAEMQRMKHQLEVMQAELICARGGGPTSADVQMLKQKIAWLEASNLDYRKELEENRARMGKLTQQAIESQVSRDKLQYKLDQLRAGKTFQELDEEDITATEDMLKDYVSKIQDLEAELHQYRSLQSNPRSLKPSLLTPTAGLGDNCTVTDFSADILPSGDVPEVDEAEVQAKEWEHTILQENLDKELKELDKRLEQKEAEMKSFAKPETVVLKQHFERKLVELEEEKKMLQRERDTLMTELESLATTSDEHTHKLQESYGNKLKTLESQIADLKKSQENQSQLLRAKQRSEESAKRLLEEIQRIKSHKVQLQQKQKQESEQFRIWKAQREKEVLQLRKEGRRNVYEMQKLQALHQRQTKVLHRKTEEAAAATKRLKELLEARKSNKENVTNGTGNVSGSGAQSEKALQNWLEQELEVAVRVHEVRSAYEKQMAERAAHAKELAELRQDEDKSSSDPDEHPSSRSSESAASTRSARITLLESMLTSSSSSLVAMASQLSEAEERERNFSGRARWAHLRSMGDAKNLLHLVFNAASLARCQVRDKEEEDKDTREKMAELEELLRQSEIHRQDLEQRLRLKEQQFNAALSAATKSGSGTAKRRDVEKVSVLTKWRQSSDPAKDSSSGSEKSSYALRKGSRDSRRHTSDTEWDSDVHLSDNDLSMEDSDSDWQEKYAGRRNNSGSGSGRNAHKSFLARKLKASSNGLHPKGEEKTPEPVEGLPIPKRNQRLFDGSEHSPMHVSEAVVGQSGLCADHEEPVTPEKPTASSSSSPNDFQGSIPFSFEIAQSEQSPLGEGADRRLSLVGILDEVEAGARRAERAMAVERAAMAAQAAALLDSAFQEGASPMRDRGGHLGSGEESEGERIRRRPLSDLGNIKMLSSQGKPKRKQRTTYNLVTQEPNPPQAEPPSSPLPSSITSLISARASLMNSTTPNSNRNSSVPQAPSDRQKPVPLPLPPTYHELGTSSPSRRPPPHESTGIAANSPLRTVPSFETLTSRSPFRSNSALCFEPAVTPSTPGRTAPTYDSGFTAKSPLRSASMPSYESAMNPSTPGRTALTFDSGSIARSPLRSASMTSYEPAAAPSTPVRTAPTFDSASIARSPLRSASMPSYEPATAPSTPARTAPTFDSVSVARSPLRSASMPSHEPPSTPGRPAPTFDAGSIARSPLRSASMPSHEPPSTPGRTTPTFDSGFPAKSPLRSASMAAYEPLISANSPLRMLPSYQRRIISPGASPMKLTENGTGEVESKHHTQLGSFDSRPNQAPGVNESRHNKDGQSRMSALAGLESIRSKNGAFASMDLMQRSKNNVSSGAGSSQPGSARKAKDSIPASPAAKREKENMRSALRDGRR</sequence>
<dbReference type="GO" id="GO:0003777">
    <property type="term" value="F:microtubule motor activity"/>
    <property type="evidence" value="ECO:0007669"/>
    <property type="project" value="InterPro"/>
</dbReference>
<feature type="compositionally biased region" description="Low complexity" evidence="12">
    <location>
        <begin position="1714"/>
        <end position="1725"/>
    </location>
</feature>
<feature type="compositionally biased region" description="Low complexity" evidence="12">
    <location>
        <begin position="1334"/>
        <end position="1345"/>
    </location>
</feature>
<feature type="compositionally biased region" description="Basic and acidic residues" evidence="12">
    <location>
        <begin position="1"/>
        <end position="10"/>
    </location>
</feature>
<feature type="region of interest" description="Disordered" evidence="12">
    <location>
        <begin position="844"/>
        <end position="882"/>
    </location>
</feature>
<dbReference type="SUPFAM" id="SSF52540">
    <property type="entry name" value="P-loop containing nucleoside triphosphate hydrolases"/>
    <property type="match status" value="1"/>
</dbReference>
<evidence type="ECO:0000256" key="12">
    <source>
        <dbReference type="SAM" id="MobiDB-lite"/>
    </source>
</evidence>
<feature type="compositionally biased region" description="Low complexity" evidence="12">
    <location>
        <begin position="871"/>
        <end position="882"/>
    </location>
</feature>
<proteinExistence type="inferred from homology"/>
<evidence type="ECO:0000256" key="5">
    <source>
        <dbReference type="ARBA" id="ARBA00022840"/>
    </source>
</evidence>
<reference evidence="14" key="1">
    <citation type="submission" date="2020-06" db="EMBL/GenBank/DDBJ databases">
        <title>WGS assembly of Ceratodon purpureus strain R40.</title>
        <authorList>
            <person name="Carey S.B."/>
            <person name="Jenkins J."/>
            <person name="Shu S."/>
            <person name="Lovell J.T."/>
            <person name="Sreedasyam A."/>
            <person name="Maumus F."/>
            <person name="Tiley G.P."/>
            <person name="Fernandez-Pozo N."/>
            <person name="Barry K."/>
            <person name="Chen C."/>
            <person name="Wang M."/>
            <person name="Lipzen A."/>
            <person name="Daum C."/>
            <person name="Saski C.A."/>
            <person name="Payton A.C."/>
            <person name="Mcbreen J.C."/>
            <person name="Conrad R.E."/>
            <person name="Kollar L.M."/>
            <person name="Olsson S."/>
            <person name="Huttunen S."/>
            <person name="Landis J.B."/>
            <person name="Wickett N.J."/>
            <person name="Johnson M.G."/>
            <person name="Rensing S.A."/>
            <person name="Grimwood J."/>
            <person name="Schmutz J."/>
            <person name="Mcdaniel S.F."/>
        </authorList>
    </citation>
    <scope>NUCLEOTIDE SEQUENCE</scope>
    <source>
        <strain evidence="14">R40</strain>
    </source>
</reference>
<evidence type="ECO:0000313" key="15">
    <source>
        <dbReference type="Proteomes" id="UP000822688"/>
    </source>
</evidence>
<evidence type="ECO:0000313" key="14">
    <source>
        <dbReference type="EMBL" id="KAG0589833.1"/>
    </source>
</evidence>
<keyword evidence="4 10" id="KW-0547">Nucleotide-binding</keyword>
<dbReference type="SMART" id="SM00129">
    <property type="entry name" value="KISc"/>
    <property type="match status" value="1"/>
</dbReference>
<feature type="compositionally biased region" description="Low complexity" evidence="12">
    <location>
        <begin position="1023"/>
        <end position="1038"/>
    </location>
</feature>
<dbReference type="PROSITE" id="PS50067">
    <property type="entry name" value="KINESIN_MOTOR_2"/>
    <property type="match status" value="1"/>
</dbReference>
<feature type="compositionally biased region" description="Polar residues" evidence="12">
    <location>
        <begin position="1171"/>
        <end position="1182"/>
    </location>
</feature>
<feature type="region of interest" description="Disordered" evidence="12">
    <location>
        <begin position="789"/>
        <end position="814"/>
    </location>
</feature>
<dbReference type="GO" id="GO:0071555">
    <property type="term" value="P:cell wall organization"/>
    <property type="evidence" value="ECO:0007669"/>
    <property type="project" value="UniProtKB-KW"/>
</dbReference>
<feature type="binding site" evidence="10">
    <location>
        <begin position="112"/>
        <end position="119"/>
    </location>
    <ligand>
        <name>ATP</name>
        <dbReference type="ChEBI" id="CHEBI:30616"/>
    </ligand>
</feature>
<accession>A0A8T0J4Z2</accession>
<dbReference type="Pfam" id="PF00225">
    <property type="entry name" value="Kinesin"/>
    <property type="match status" value="1"/>
</dbReference>
<comment type="similarity">
    <text evidence="9">Belongs to the TRAFAC class myosin-kinesin ATPase superfamily. Kinesin family. KIN-4 subfamily.</text>
</comment>
<evidence type="ECO:0000256" key="8">
    <source>
        <dbReference type="ARBA" id="ARBA00023316"/>
    </source>
</evidence>
<feature type="compositionally biased region" description="Basic and acidic residues" evidence="12">
    <location>
        <begin position="1738"/>
        <end position="1754"/>
    </location>
</feature>
<dbReference type="PROSITE" id="PS00411">
    <property type="entry name" value="KINESIN_MOTOR_1"/>
    <property type="match status" value="1"/>
</dbReference>
<dbReference type="InterPro" id="IPR027640">
    <property type="entry name" value="Kinesin-like_fam"/>
</dbReference>
<feature type="compositionally biased region" description="Basic residues" evidence="12">
    <location>
        <begin position="1095"/>
        <end position="1106"/>
    </location>
</feature>
<feature type="region of interest" description="Disordered" evidence="12">
    <location>
        <begin position="996"/>
        <end position="1140"/>
    </location>
</feature>
<evidence type="ECO:0000259" key="13">
    <source>
        <dbReference type="PROSITE" id="PS50067"/>
    </source>
</evidence>
<comment type="subunit">
    <text evidence="2">Homodimer.</text>
</comment>
<comment type="subcellular location">
    <subcellularLocation>
        <location evidence="1">Cytoplasm</location>
    </subcellularLocation>
</comment>
<dbReference type="InterPro" id="IPR027417">
    <property type="entry name" value="P-loop_NTPase"/>
</dbReference>
<feature type="compositionally biased region" description="Polar residues" evidence="12">
    <location>
        <begin position="796"/>
        <end position="814"/>
    </location>
</feature>
<comment type="caution">
    <text evidence="14">The sequence shown here is derived from an EMBL/GenBank/DDBJ whole genome shotgun (WGS) entry which is preliminary data.</text>
</comment>
<feature type="compositionally biased region" description="Pro residues" evidence="12">
    <location>
        <begin position="1306"/>
        <end position="1317"/>
    </location>
</feature>
<dbReference type="Gene3D" id="3.40.850.10">
    <property type="entry name" value="Kinesin motor domain"/>
    <property type="match status" value="1"/>
</dbReference>
<feature type="coiled-coil region" evidence="11">
    <location>
        <begin position="506"/>
        <end position="533"/>
    </location>
</feature>